<dbReference type="PANTHER" id="PTHR10366:SF564">
    <property type="entry name" value="STEROL-4-ALPHA-CARBOXYLATE 3-DEHYDROGENASE, DECARBOXYLATING"/>
    <property type="match status" value="1"/>
</dbReference>
<comment type="similarity">
    <text evidence="2">Belongs to the NAD(P)-dependent epimerase/dehydratase family. Dihydroflavonol-4-reductase subfamily.</text>
</comment>
<gene>
    <name evidence="4" type="ORF">ULVI_04310</name>
</gene>
<comment type="caution">
    <text evidence="4">The sequence shown here is derived from an EMBL/GenBank/DDBJ whole genome shotgun (WGS) entry which is preliminary data.</text>
</comment>
<accession>A0A167ISG6</accession>
<evidence type="ECO:0000313" key="5">
    <source>
        <dbReference type="Proteomes" id="UP000077013"/>
    </source>
</evidence>
<dbReference type="STRING" id="1763537.ULVI_04310"/>
<dbReference type="EMBL" id="LRXL01000026">
    <property type="protein sequence ID" value="OAB79969.1"/>
    <property type="molecule type" value="Genomic_DNA"/>
</dbReference>
<organism evidence="4 5">
    <name type="scientific">Cochleicola gelatinilyticus</name>
    <dbReference type="NCBI Taxonomy" id="1763537"/>
    <lineage>
        <taxon>Bacteria</taxon>
        <taxon>Pseudomonadati</taxon>
        <taxon>Bacteroidota</taxon>
        <taxon>Flavobacteriia</taxon>
        <taxon>Flavobacteriales</taxon>
        <taxon>Flavobacteriaceae</taxon>
        <taxon>Cochleicola</taxon>
    </lineage>
</organism>
<dbReference type="InterPro" id="IPR050425">
    <property type="entry name" value="NAD(P)_dehydrat-like"/>
</dbReference>
<evidence type="ECO:0000313" key="4">
    <source>
        <dbReference type="EMBL" id="OAB79969.1"/>
    </source>
</evidence>
<keyword evidence="5" id="KW-1185">Reference proteome</keyword>
<feature type="domain" description="NAD-dependent epimerase/dehydratase" evidence="3">
    <location>
        <begin position="2"/>
        <end position="229"/>
    </location>
</feature>
<dbReference type="OrthoDB" id="596910at2"/>
<dbReference type="Proteomes" id="UP000077013">
    <property type="component" value="Unassembled WGS sequence"/>
</dbReference>
<protein>
    <submittedName>
        <fullName evidence="4">NAD-dependent epimerase</fullName>
    </submittedName>
</protein>
<proteinExistence type="inferred from homology"/>
<keyword evidence="1" id="KW-0560">Oxidoreductase</keyword>
<dbReference type="Pfam" id="PF01370">
    <property type="entry name" value="Epimerase"/>
    <property type="match status" value="1"/>
</dbReference>
<dbReference type="GO" id="GO:0016616">
    <property type="term" value="F:oxidoreductase activity, acting on the CH-OH group of donors, NAD or NADP as acceptor"/>
    <property type="evidence" value="ECO:0007669"/>
    <property type="project" value="TreeGrafter"/>
</dbReference>
<evidence type="ECO:0000256" key="1">
    <source>
        <dbReference type="ARBA" id="ARBA00023002"/>
    </source>
</evidence>
<evidence type="ECO:0000256" key="2">
    <source>
        <dbReference type="ARBA" id="ARBA00023445"/>
    </source>
</evidence>
<name>A0A167ISG6_9FLAO</name>
<dbReference type="AlphaFoldDB" id="A0A167ISG6"/>
<dbReference type="RefSeq" id="WP_068590104.1">
    <property type="nucleotide sequence ID" value="NZ_LRXL01000026.1"/>
</dbReference>
<dbReference type="InterPro" id="IPR036291">
    <property type="entry name" value="NAD(P)-bd_dom_sf"/>
</dbReference>
<reference evidence="4 5" key="1">
    <citation type="submission" date="2016-02" db="EMBL/GenBank/DDBJ databases">
        <title>Ulvibacter sp. LPB0005, isolated from Thais luteostoma.</title>
        <authorList>
            <person name="Shin S.-K."/>
            <person name="Yi H."/>
        </authorList>
    </citation>
    <scope>NUCLEOTIDE SEQUENCE [LARGE SCALE GENOMIC DNA]</scope>
    <source>
        <strain evidence="4 5">LPB0005</strain>
    </source>
</reference>
<sequence>MVLVTGGTGLVGSHLLYFLLKEHQNVRATHRSTSDINAVKKIFSYYGKESNALFERINWVEADIIDIPALTEAFKGITHVYHAAAYISFDPKHYHKLKKANVEGTANVVNLCLSNSIEKLCYVSSVATLGSTLDNTLITEETHWNPAGENSVYAITKYDAEMEVWRGMQEGLNAVIVNPGIIFGEGFWNSGSGVILKMIAKELPFYTSGGMGFVDVRDVVSVLIQLMNSTIAEERFILVGENLHYKELLSEIATLQNKKIPKKRIAQWKLMLFCNLDWAWSALFGGKRKLLKATVRSMYTVSFYDATKVKETLAFSFTPYQQTLQRVNKAFLEK</sequence>
<dbReference type="PANTHER" id="PTHR10366">
    <property type="entry name" value="NAD DEPENDENT EPIMERASE/DEHYDRATASE"/>
    <property type="match status" value="1"/>
</dbReference>
<dbReference type="Gene3D" id="3.40.50.720">
    <property type="entry name" value="NAD(P)-binding Rossmann-like Domain"/>
    <property type="match status" value="1"/>
</dbReference>
<dbReference type="SUPFAM" id="SSF51735">
    <property type="entry name" value="NAD(P)-binding Rossmann-fold domains"/>
    <property type="match status" value="1"/>
</dbReference>
<evidence type="ECO:0000259" key="3">
    <source>
        <dbReference type="Pfam" id="PF01370"/>
    </source>
</evidence>
<dbReference type="InterPro" id="IPR001509">
    <property type="entry name" value="Epimerase_deHydtase"/>
</dbReference>